<dbReference type="EC" id="1.1.5.3" evidence="6"/>
<dbReference type="InterPro" id="IPR000447">
    <property type="entry name" value="G3P_DH_FAD-dep"/>
</dbReference>
<dbReference type="PANTHER" id="PTHR11985:SF15">
    <property type="entry name" value="GLYCEROL-3-PHOSPHATE DEHYDROGENASE, MITOCHONDRIAL"/>
    <property type="match status" value="1"/>
</dbReference>
<keyword evidence="3 6" id="KW-0285">Flavoprotein</keyword>
<keyword evidence="10" id="KW-1185">Reference proteome</keyword>
<dbReference type="PROSITE" id="PS00978">
    <property type="entry name" value="FAD_G3PDH_2"/>
    <property type="match status" value="1"/>
</dbReference>
<organism evidence="9 10">
    <name type="scientific">Endosaccharibacter trunci</name>
    <dbReference type="NCBI Taxonomy" id="2812733"/>
    <lineage>
        <taxon>Bacteria</taxon>
        <taxon>Pseudomonadati</taxon>
        <taxon>Pseudomonadota</taxon>
        <taxon>Alphaproteobacteria</taxon>
        <taxon>Acetobacterales</taxon>
        <taxon>Acetobacteraceae</taxon>
        <taxon>Endosaccharibacter</taxon>
    </lineage>
</organism>
<keyword evidence="5 6" id="KW-0560">Oxidoreductase</keyword>
<comment type="cofactor">
    <cofactor evidence="1 6">
        <name>FAD</name>
        <dbReference type="ChEBI" id="CHEBI:57692"/>
    </cofactor>
</comment>
<dbReference type="PANTHER" id="PTHR11985">
    <property type="entry name" value="GLYCEROL-3-PHOSPHATE DEHYDROGENASE"/>
    <property type="match status" value="1"/>
</dbReference>
<proteinExistence type="inferred from homology"/>
<evidence type="ECO:0000259" key="8">
    <source>
        <dbReference type="Pfam" id="PF16901"/>
    </source>
</evidence>
<evidence type="ECO:0000256" key="6">
    <source>
        <dbReference type="RuleBase" id="RU361217"/>
    </source>
</evidence>
<evidence type="ECO:0000256" key="4">
    <source>
        <dbReference type="ARBA" id="ARBA00022827"/>
    </source>
</evidence>
<protein>
    <recommendedName>
        <fullName evidence="6">Glycerol-3-phosphate dehydrogenase</fullName>
        <ecNumber evidence="6">1.1.5.3</ecNumber>
    </recommendedName>
</protein>
<dbReference type="InterPro" id="IPR031656">
    <property type="entry name" value="DAO_C"/>
</dbReference>
<evidence type="ECO:0000256" key="5">
    <source>
        <dbReference type="ARBA" id="ARBA00023002"/>
    </source>
</evidence>
<sequence length="524" mass="58646">MNVSPQKSSLHPPYDIAIIGGGINGSGIARDAAGRGHRVFLCEKRDFASGTSSASTKLIHGGLRYLEYYEFRLVREALREREVLWGIAPHIAWPLRFVLPHHTALRPRWLLRLGLFLYDNIGGRKRLPATRSVDLRTDKTGRPLKPEFTRGFEYSDCWVEDSRLTVLNAAAAASLGATVRSRTACVSATRQDGLWHITTRSEDTGEEDTILARALVNAAGPWVDSVVHQVVRENKRAPVRLVQGSHIVVPRLYDHDECYIFQNADKRIFFVIPYETDYTLIGTTDRDYDGDPADVRATPEEIDYLCRSASDYLRQPVTPEMVVWTYSGVRPLYADDEQGKEGSASAATRDYVLKLEQEPGQAPLLNIFGGKITTYRRLAESVLAKIEPLLPAPQNGRRAGWTATVPLPGGDFARDGYERLVADLAARYPFASQRLLRRLVRHYGTRASVVLGDAQSMADLGREHGADLTDAELRYLVRHEWARTGEDVLWRRTKQGLRLTAEQRAAVDEAVRAIAAEEMAATVR</sequence>
<dbReference type="RefSeq" id="WP_422863718.1">
    <property type="nucleotide sequence ID" value="NZ_JAMSKV010000005.1"/>
</dbReference>
<gene>
    <name evidence="9" type="primary">glpD</name>
    <name evidence="9" type="ORF">NFI95_07265</name>
</gene>
<dbReference type="Gene3D" id="3.50.50.60">
    <property type="entry name" value="FAD/NAD(P)-binding domain"/>
    <property type="match status" value="1"/>
</dbReference>
<dbReference type="Gene3D" id="3.30.9.10">
    <property type="entry name" value="D-Amino Acid Oxidase, subunit A, domain 2"/>
    <property type="match status" value="1"/>
</dbReference>
<dbReference type="InterPro" id="IPR006076">
    <property type="entry name" value="FAD-dep_OxRdtase"/>
</dbReference>
<dbReference type="InterPro" id="IPR036188">
    <property type="entry name" value="FAD/NAD-bd_sf"/>
</dbReference>
<evidence type="ECO:0000259" key="7">
    <source>
        <dbReference type="Pfam" id="PF01266"/>
    </source>
</evidence>
<dbReference type="InterPro" id="IPR038299">
    <property type="entry name" value="DAO_C_sf"/>
</dbReference>
<dbReference type="Gene3D" id="6.10.250.1890">
    <property type="match status" value="1"/>
</dbReference>
<comment type="similarity">
    <text evidence="2 6">Belongs to the FAD-dependent glycerol-3-phosphate dehydrogenase family.</text>
</comment>
<dbReference type="NCBIfam" id="NF008899">
    <property type="entry name" value="PRK12266.1"/>
    <property type="match status" value="1"/>
</dbReference>
<evidence type="ECO:0000256" key="1">
    <source>
        <dbReference type="ARBA" id="ARBA00001974"/>
    </source>
</evidence>
<evidence type="ECO:0000313" key="10">
    <source>
        <dbReference type="Proteomes" id="UP001524587"/>
    </source>
</evidence>
<comment type="catalytic activity">
    <reaction evidence="6">
        <text>a quinone + sn-glycerol 3-phosphate = dihydroxyacetone phosphate + a quinol</text>
        <dbReference type="Rhea" id="RHEA:18977"/>
        <dbReference type="ChEBI" id="CHEBI:24646"/>
        <dbReference type="ChEBI" id="CHEBI:57597"/>
        <dbReference type="ChEBI" id="CHEBI:57642"/>
        <dbReference type="ChEBI" id="CHEBI:132124"/>
        <dbReference type="EC" id="1.1.5.3"/>
    </reaction>
</comment>
<evidence type="ECO:0000256" key="2">
    <source>
        <dbReference type="ARBA" id="ARBA00007330"/>
    </source>
</evidence>
<feature type="domain" description="Alpha-glycerophosphate oxidase C-terminal" evidence="8">
    <location>
        <begin position="402"/>
        <end position="517"/>
    </location>
</feature>
<evidence type="ECO:0000313" key="9">
    <source>
        <dbReference type="EMBL" id="MCQ8278246.1"/>
    </source>
</evidence>
<dbReference type="Pfam" id="PF16901">
    <property type="entry name" value="DAO_C"/>
    <property type="match status" value="1"/>
</dbReference>
<accession>A0ABT1W5S9</accession>
<dbReference type="GO" id="GO:0004368">
    <property type="term" value="F:glycerol-3-phosphate dehydrogenase (quinone) activity"/>
    <property type="evidence" value="ECO:0007669"/>
    <property type="project" value="UniProtKB-EC"/>
</dbReference>
<dbReference type="Gene3D" id="1.10.8.870">
    <property type="entry name" value="Alpha-glycerophosphate oxidase, cap domain"/>
    <property type="match status" value="1"/>
</dbReference>
<name>A0ABT1W5S9_9PROT</name>
<dbReference type="PRINTS" id="PR01001">
    <property type="entry name" value="FADG3PDH"/>
</dbReference>
<dbReference type="PROSITE" id="PS00977">
    <property type="entry name" value="FAD_G3PDH_1"/>
    <property type="match status" value="1"/>
</dbReference>
<dbReference type="SUPFAM" id="SSF51905">
    <property type="entry name" value="FAD/NAD(P)-binding domain"/>
    <property type="match status" value="1"/>
</dbReference>
<dbReference type="NCBIfam" id="NF009906">
    <property type="entry name" value="PRK13369.1"/>
    <property type="match status" value="1"/>
</dbReference>
<keyword evidence="4" id="KW-0274">FAD</keyword>
<dbReference type="EMBL" id="JAMSKV010000005">
    <property type="protein sequence ID" value="MCQ8278246.1"/>
    <property type="molecule type" value="Genomic_DNA"/>
</dbReference>
<comment type="caution">
    <text evidence="9">The sequence shown here is derived from an EMBL/GenBank/DDBJ whole genome shotgun (WGS) entry which is preliminary data.</text>
</comment>
<dbReference type="Proteomes" id="UP001524587">
    <property type="component" value="Unassembled WGS sequence"/>
</dbReference>
<dbReference type="Pfam" id="PF01266">
    <property type="entry name" value="DAO"/>
    <property type="match status" value="1"/>
</dbReference>
<evidence type="ECO:0000256" key="3">
    <source>
        <dbReference type="ARBA" id="ARBA00022630"/>
    </source>
</evidence>
<feature type="domain" description="FAD dependent oxidoreductase" evidence="7">
    <location>
        <begin position="15"/>
        <end position="336"/>
    </location>
</feature>
<reference evidence="9 10" key="1">
    <citation type="submission" date="2022-06" db="EMBL/GenBank/DDBJ databases">
        <title>Endosaccharibacter gen. nov., sp. nov., endophytic bacteria isolated from sugarcane.</title>
        <authorList>
            <person name="Pitiwittayakul N."/>
            <person name="Yukphan P."/>
            <person name="Charoenyingcharoen P."/>
            <person name="Tanasupawat S."/>
        </authorList>
    </citation>
    <scope>NUCLEOTIDE SEQUENCE [LARGE SCALE GENOMIC DNA]</scope>
    <source>
        <strain evidence="9 10">KSS8</strain>
    </source>
</reference>